<dbReference type="PROSITE" id="PS50908">
    <property type="entry name" value="RWD"/>
    <property type="match status" value="1"/>
</dbReference>
<feature type="compositionally biased region" description="Polar residues" evidence="12">
    <location>
        <begin position="2337"/>
        <end position="2359"/>
    </location>
</feature>
<feature type="compositionally biased region" description="Basic residues" evidence="12">
    <location>
        <begin position="1156"/>
        <end position="1166"/>
    </location>
</feature>
<keyword evidence="13" id="KW-1133">Transmembrane helix</keyword>
<accession>A0ABQ9YHS5</accession>
<feature type="domain" description="Protein kinase" evidence="14">
    <location>
        <begin position="1068"/>
        <end position="1662"/>
    </location>
</feature>
<feature type="transmembrane region" description="Helical" evidence="13">
    <location>
        <begin position="143"/>
        <end position="170"/>
    </location>
</feature>
<dbReference type="Gene3D" id="3.10.110.10">
    <property type="entry name" value="Ubiquitin Conjugating Enzyme"/>
    <property type="match status" value="1"/>
</dbReference>
<dbReference type="InterPro" id="IPR050339">
    <property type="entry name" value="CC_SR_Kinase"/>
</dbReference>
<protein>
    <recommendedName>
        <fullName evidence="1">non-specific serine/threonine protein kinase</fullName>
        <ecNumber evidence="1">2.7.11.1</ecNumber>
    </recommendedName>
</protein>
<feature type="region of interest" description="Disordered" evidence="12">
    <location>
        <begin position="953"/>
        <end position="994"/>
    </location>
</feature>
<keyword evidence="7" id="KW-0652">Protein synthesis inhibitor</keyword>
<feature type="region of interest" description="Disordered" evidence="12">
    <location>
        <begin position="1191"/>
        <end position="1347"/>
    </location>
</feature>
<feature type="region of interest" description="Disordered" evidence="12">
    <location>
        <begin position="1149"/>
        <end position="1171"/>
    </location>
</feature>
<feature type="transmembrane region" description="Helical" evidence="13">
    <location>
        <begin position="60"/>
        <end position="81"/>
    </location>
</feature>
<comment type="catalytic activity">
    <reaction evidence="9">
        <text>L-threonyl-[protein] + ATP = O-phospho-L-threonyl-[protein] + ADP + H(+)</text>
        <dbReference type="Rhea" id="RHEA:46608"/>
        <dbReference type="Rhea" id="RHEA-COMP:11060"/>
        <dbReference type="Rhea" id="RHEA-COMP:11605"/>
        <dbReference type="ChEBI" id="CHEBI:15378"/>
        <dbReference type="ChEBI" id="CHEBI:30013"/>
        <dbReference type="ChEBI" id="CHEBI:30616"/>
        <dbReference type="ChEBI" id="CHEBI:61977"/>
        <dbReference type="ChEBI" id="CHEBI:456216"/>
        <dbReference type="EC" id="2.7.11.1"/>
    </reaction>
    <physiologicalReaction direction="left-to-right" evidence="9">
        <dbReference type="Rhea" id="RHEA:46609"/>
    </physiologicalReaction>
</comment>
<feature type="binding site" evidence="11">
    <location>
        <position position="1097"/>
    </location>
    <ligand>
        <name>ATP</name>
        <dbReference type="ChEBI" id="CHEBI:30616"/>
    </ligand>
</feature>
<dbReference type="InterPro" id="IPR011009">
    <property type="entry name" value="Kinase-like_dom_sf"/>
</dbReference>
<feature type="compositionally biased region" description="Basic and acidic residues" evidence="12">
    <location>
        <begin position="2264"/>
        <end position="2291"/>
    </location>
</feature>
<evidence type="ECO:0000256" key="12">
    <source>
        <dbReference type="SAM" id="MobiDB-lite"/>
    </source>
</evidence>
<feature type="transmembrane region" description="Helical" evidence="13">
    <location>
        <begin position="87"/>
        <end position="109"/>
    </location>
</feature>
<feature type="compositionally biased region" description="Basic and acidic residues" evidence="12">
    <location>
        <begin position="2616"/>
        <end position="2628"/>
    </location>
</feature>
<feature type="compositionally biased region" description="Basic and acidic residues" evidence="12">
    <location>
        <begin position="1963"/>
        <end position="1985"/>
    </location>
</feature>
<evidence type="ECO:0000256" key="2">
    <source>
        <dbReference type="ARBA" id="ARBA00022527"/>
    </source>
</evidence>
<feature type="compositionally biased region" description="Polar residues" evidence="12">
    <location>
        <begin position="2296"/>
        <end position="2319"/>
    </location>
</feature>
<evidence type="ECO:0000256" key="7">
    <source>
        <dbReference type="ARBA" id="ARBA00023193"/>
    </source>
</evidence>
<dbReference type="InterPro" id="IPR000719">
    <property type="entry name" value="Prot_kinase_dom"/>
</dbReference>
<evidence type="ECO:0000256" key="4">
    <source>
        <dbReference type="ARBA" id="ARBA00022741"/>
    </source>
</evidence>
<keyword evidence="3 16" id="KW-0808">Transferase</keyword>
<evidence type="ECO:0000256" key="6">
    <source>
        <dbReference type="ARBA" id="ARBA00022840"/>
    </source>
</evidence>
<feature type="compositionally biased region" description="Acidic residues" evidence="12">
    <location>
        <begin position="3274"/>
        <end position="3285"/>
    </location>
</feature>
<feature type="region of interest" description="Disordered" evidence="12">
    <location>
        <begin position="733"/>
        <end position="799"/>
    </location>
</feature>
<feature type="compositionally biased region" description="Basic and acidic residues" evidence="12">
    <location>
        <begin position="1307"/>
        <end position="1316"/>
    </location>
</feature>
<feature type="transmembrane region" description="Helical" evidence="13">
    <location>
        <begin position="361"/>
        <end position="380"/>
    </location>
</feature>
<dbReference type="GO" id="GO:0004674">
    <property type="term" value="F:protein serine/threonine kinase activity"/>
    <property type="evidence" value="ECO:0007669"/>
    <property type="project" value="UniProtKB-EC"/>
</dbReference>
<keyword evidence="13" id="KW-0472">Membrane</keyword>
<feature type="region of interest" description="Disordered" evidence="12">
    <location>
        <begin position="3065"/>
        <end position="3085"/>
    </location>
</feature>
<evidence type="ECO:0000256" key="10">
    <source>
        <dbReference type="ARBA" id="ARBA00048977"/>
    </source>
</evidence>
<evidence type="ECO:0000256" key="13">
    <source>
        <dbReference type="SAM" id="Phobius"/>
    </source>
</evidence>
<dbReference type="SMART" id="SM00591">
    <property type="entry name" value="RWD"/>
    <property type="match status" value="1"/>
</dbReference>
<dbReference type="EMBL" id="JARBJD010000007">
    <property type="protein sequence ID" value="KAK2963316.1"/>
    <property type="molecule type" value="Genomic_DNA"/>
</dbReference>
<feature type="region of interest" description="Disordered" evidence="12">
    <location>
        <begin position="1"/>
        <end position="20"/>
    </location>
</feature>
<dbReference type="Gene3D" id="3.30.200.20">
    <property type="entry name" value="Phosphorylase Kinase, domain 1"/>
    <property type="match status" value="1"/>
</dbReference>
<dbReference type="PROSITE" id="PS00107">
    <property type="entry name" value="PROTEIN_KINASE_ATP"/>
    <property type="match status" value="1"/>
</dbReference>
<feature type="region of interest" description="Disordered" evidence="12">
    <location>
        <begin position="2257"/>
        <end position="2370"/>
    </location>
</feature>
<feature type="compositionally biased region" description="Basic and acidic residues" evidence="12">
    <location>
        <begin position="953"/>
        <end position="963"/>
    </location>
</feature>
<feature type="compositionally biased region" description="Pro residues" evidence="12">
    <location>
        <begin position="2324"/>
        <end position="2335"/>
    </location>
</feature>
<evidence type="ECO:0000256" key="11">
    <source>
        <dbReference type="PROSITE-ProRule" id="PRU10141"/>
    </source>
</evidence>
<keyword evidence="2" id="KW-0723">Serine/threonine-protein kinase</keyword>
<dbReference type="InterPro" id="IPR017441">
    <property type="entry name" value="Protein_kinase_ATP_BS"/>
</dbReference>
<dbReference type="Pfam" id="PF00069">
    <property type="entry name" value="Pkinase"/>
    <property type="match status" value="3"/>
</dbReference>
<evidence type="ECO:0000256" key="9">
    <source>
        <dbReference type="ARBA" id="ARBA00048659"/>
    </source>
</evidence>
<comment type="caution">
    <text evidence="16">The sequence shown here is derived from an EMBL/GenBank/DDBJ whole genome shotgun (WGS) entry which is preliminary data.</text>
</comment>
<feature type="region of interest" description="Disordered" evidence="12">
    <location>
        <begin position="838"/>
        <end position="861"/>
    </location>
</feature>
<dbReference type="PROSITE" id="PS50011">
    <property type="entry name" value="PROTEIN_KINASE_DOM"/>
    <property type="match status" value="1"/>
</dbReference>
<dbReference type="Pfam" id="PF05773">
    <property type="entry name" value="RWD"/>
    <property type="match status" value="1"/>
</dbReference>
<feature type="region of interest" description="Disordered" evidence="12">
    <location>
        <begin position="3215"/>
        <end position="3300"/>
    </location>
</feature>
<feature type="region of interest" description="Disordered" evidence="12">
    <location>
        <begin position="1951"/>
        <end position="2014"/>
    </location>
</feature>
<feature type="region of interest" description="Disordered" evidence="12">
    <location>
        <begin position="1893"/>
        <end position="1915"/>
    </location>
</feature>
<keyword evidence="6 11" id="KW-0067">ATP-binding</keyword>
<comment type="similarity">
    <text evidence="8">Belongs to the protein kinase superfamily. Ser/Thr protein kinase family. GCN2 subfamily.</text>
</comment>
<evidence type="ECO:0000256" key="3">
    <source>
        <dbReference type="ARBA" id="ARBA00022679"/>
    </source>
</evidence>
<dbReference type="SMART" id="SM00220">
    <property type="entry name" value="S_TKc"/>
    <property type="match status" value="1"/>
</dbReference>
<keyword evidence="4 11" id="KW-0547">Nucleotide-binding</keyword>
<name>A0ABQ9YHS5_9EUKA</name>
<evidence type="ECO:0000313" key="17">
    <source>
        <dbReference type="Proteomes" id="UP001281761"/>
    </source>
</evidence>
<feature type="compositionally biased region" description="Polar residues" evidence="12">
    <location>
        <begin position="1989"/>
        <end position="2014"/>
    </location>
</feature>
<feature type="transmembrane region" description="Helical" evidence="13">
    <location>
        <begin position="176"/>
        <end position="199"/>
    </location>
</feature>
<dbReference type="PROSITE" id="PS00108">
    <property type="entry name" value="PROTEIN_KINASE_ST"/>
    <property type="match status" value="1"/>
</dbReference>
<keyword evidence="17" id="KW-1185">Reference proteome</keyword>
<comment type="catalytic activity">
    <reaction evidence="10">
        <text>L-seryl-[protein] + ATP = O-phospho-L-seryl-[protein] + ADP + H(+)</text>
        <dbReference type="Rhea" id="RHEA:17989"/>
        <dbReference type="Rhea" id="RHEA-COMP:9863"/>
        <dbReference type="Rhea" id="RHEA-COMP:11604"/>
        <dbReference type="ChEBI" id="CHEBI:15378"/>
        <dbReference type="ChEBI" id="CHEBI:29999"/>
        <dbReference type="ChEBI" id="CHEBI:30616"/>
        <dbReference type="ChEBI" id="CHEBI:83421"/>
        <dbReference type="ChEBI" id="CHEBI:456216"/>
        <dbReference type="EC" id="2.7.11.1"/>
    </reaction>
    <physiologicalReaction direction="left-to-right" evidence="10">
        <dbReference type="Rhea" id="RHEA:17990"/>
    </physiologicalReaction>
</comment>
<feature type="compositionally biased region" description="Low complexity" evidence="12">
    <location>
        <begin position="3073"/>
        <end position="3085"/>
    </location>
</feature>
<gene>
    <name evidence="16" type="ORF">BLNAU_1850</name>
</gene>
<feature type="compositionally biased region" description="Basic residues" evidence="12">
    <location>
        <begin position="3291"/>
        <end position="3300"/>
    </location>
</feature>
<evidence type="ECO:0000256" key="8">
    <source>
        <dbReference type="ARBA" id="ARBA00037982"/>
    </source>
</evidence>
<feature type="transmembrane region" description="Helical" evidence="13">
    <location>
        <begin position="392"/>
        <end position="412"/>
    </location>
</feature>
<dbReference type="SUPFAM" id="SSF54495">
    <property type="entry name" value="UBC-like"/>
    <property type="match status" value="1"/>
</dbReference>
<feature type="compositionally biased region" description="Polar residues" evidence="12">
    <location>
        <begin position="1222"/>
        <end position="1242"/>
    </location>
</feature>
<feature type="domain" description="RWD" evidence="15">
    <location>
        <begin position="524"/>
        <end position="626"/>
    </location>
</feature>
<evidence type="ECO:0000259" key="14">
    <source>
        <dbReference type="PROSITE" id="PS50011"/>
    </source>
</evidence>
<dbReference type="InterPro" id="IPR016135">
    <property type="entry name" value="UBQ-conjugating_enzyme/RWD"/>
</dbReference>
<keyword evidence="5 16" id="KW-0418">Kinase</keyword>
<dbReference type="Gene3D" id="1.10.510.10">
    <property type="entry name" value="Transferase(Phosphotransferase) domain 1"/>
    <property type="match status" value="1"/>
</dbReference>
<evidence type="ECO:0000259" key="15">
    <source>
        <dbReference type="PROSITE" id="PS50908"/>
    </source>
</evidence>
<organism evidence="16 17">
    <name type="scientific">Blattamonas nauphoetae</name>
    <dbReference type="NCBI Taxonomy" id="2049346"/>
    <lineage>
        <taxon>Eukaryota</taxon>
        <taxon>Metamonada</taxon>
        <taxon>Preaxostyla</taxon>
        <taxon>Oxymonadida</taxon>
        <taxon>Blattamonas</taxon>
    </lineage>
</organism>
<evidence type="ECO:0000313" key="16">
    <source>
        <dbReference type="EMBL" id="KAK2963316.1"/>
    </source>
</evidence>
<dbReference type="InterPro" id="IPR006575">
    <property type="entry name" value="RWD_dom"/>
</dbReference>
<dbReference type="InterPro" id="IPR008271">
    <property type="entry name" value="Ser/Thr_kinase_AS"/>
</dbReference>
<feature type="region of interest" description="Disordered" evidence="12">
    <location>
        <begin position="2616"/>
        <end position="2645"/>
    </location>
</feature>
<dbReference type="Proteomes" id="UP001281761">
    <property type="component" value="Unassembled WGS sequence"/>
</dbReference>
<proteinExistence type="inferred from homology"/>
<keyword evidence="13" id="KW-0812">Transmembrane</keyword>
<dbReference type="PANTHER" id="PTHR11042:SF160">
    <property type="entry name" value="EUKARYOTIC TRANSLATION INITIATION FACTOR 2-ALPHA KINASE 1"/>
    <property type="match status" value="1"/>
</dbReference>
<evidence type="ECO:0000256" key="5">
    <source>
        <dbReference type="ARBA" id="ARBA00022777"/>
    </source>
</evidence>
<dbReference type="EC" id="2.7.11.1" evidence="1"/>
<feature type="compositionally biased region" description="Basic and acidic residues" evidence="12">
    <location>
        <begin position="1327"/>
        <end position="1342"/>
    </location>
</feature>
<feature type="compositionally biased region" description="Polar residues" evidence="12">
    <location>
        <begin position="1255"/>
        <end position="1291"/>
    </location>
</feature>
<feature type="compositionally biased region" description="Polar residues" evidence="12">
    <location>
        <begin position="1"/>
        <end position="13"/>
    </location>
</feature>
<reference evidence="16 17" key="1">
    <citation type="journal article" date="2022" name="bioRxiv">
        <title>Genomics of Preaxostyla Flagellates Illuminates Evolutionary Transitions and the Path Towards Mitochondrial Loss.</title>
        <authorList>
            <person name="Novak L.V.F."/>
            <person name="Treitli S.C."/>
            <person name="Pyrih J."/>
            <person name="Halakuc P."/>
            <person name="Pipaliya S.V."/>
            <person name="Vacek V."/>
            <person name="Brzon O."/>
            <person name="Soukal P."/>
            <person name="Eme L."/>
            <person name="Dacks J.B."/>
            <person name="Karnkowska A."/>
            <person name="Elias M."/>
            <person name="Hampl V."/>
        </authorList>
    </citation>
    <scope>NUCLEOTIDE SEQUENCE [LARGE SCALE GENOMIC DNA]</scope>
    <source>
        <strain evidence="16">NAU3</strain>
        <tissue evidence="16">Gut</tissue>
    </source>
</reference>
<evidence type="ECO:0000256" key="1">
    <source>
        <dbReference type="ARBA" id="ARBA00012513"/>
    </source>
</evidence>
<sequence length="3300" mass="365116">MDVDSSTRLLQSQKSRHSVDSATGNPTYFFKLKIQLFEGLSNWEVFFLINRQVVFITSPILSSILLLLLIGLSVVTFVYAIKYAIEHIGMNIMIFVLSIAFGAMGMYILMTWCRPRKHRTLFLVLLNYTTSLFKRNKLLMIPLMTTPFIIVAVTVGLLMATFTTLCLVYISKGKVIAFTLSFPSILSLVVMIIGVVWVVKTLQTFHEATIVRYFSQRIEADIHDNSPWLRTRNPLSIPFHHTPILSVKQGYFRCLGHHIRHNILSLISIGFQKSANIAFNILFGVLIMLLRKLSPNCRLPMGKMRQIWTVETIEWSLYGVGMLDMPLGESIQLAARVHRIQKNELKGIEAAFRATELVEEYLSIAVGGVVGLVVCISGGLKGGSDKALTQSVGWTIVAIGCIFGVIGSSVAAKGLRIAVNTVCLRVMAENSCIQAEEIQRPDTVQLLPNEKGWNGEYEASAESEVKANDPTDLISLPSINNSLKPDSTGSETVEDTIERIGKLVREAKLTQRRKKEGQPRTWDDEKLSLSYIFTEGLSFPSEREVSVTLNPIAEDQNSYVSATILFSIPPDYPSSIPTISMPKYRGISEGTTEHIIQLLRSDARELIGQEMLFNLISSSEEHLNRFNHKPIELHQEHLQTEQDKKEREKQDRKERRNQLEKADSELVTVSMLTNPNRGLTKEELAYLEAQAKSEREKILGLSRKESEKTLTADGKELLAPPFIAPQPRTIQGQVKTEHDHDLGTPPRTPGTGDGDRLSPGASHGGRGLGSFLKSIFGGGKRKDETSRTPTPPFGSSEGNIVVAQDEKDLSGDHGFAGHFAEMTVDGSIYMGTDDTETETVNSSEFGSDGDTTVTETEDSQTGADFQTTITENSQSTGGTDEMSEKNKFVHYHRPERIIRRVKPKVLMRGVAGANMGSFNAKQKKDNDEDLSFSGVAGEAMKLFEEIQEEALLEKDTEMKEKISQKVKPKRESPSSSHSSNEPKKKESFSHQQLSTLQKDEKQLISVFSTLLASQTPSQREELFRKLQAAGLIPESAKISPTHKPLPSPASSPTPHHTFSPMSFYLQNFTTICFIGRGAFGTVYKSRNKLDGQIYAVKTVELPSSRSSLKRRKRERLLREIRTLSKMNHTNVVRYYLCWIEADNIFESEPEEVGKEGKRRTRKRTRREKREEKEVWLDTSVVVAEDASAIGGPKVGKKALGHNFATPNKREHSSQSESDSQQRTAVQISRSKSQWGGQNNSKGNRSEVIEEEETKGTTVSHNESSSDWSGNSETKTSVFSSQSSWTGNTTESDGTEVEVSRSSSSSSSDKKKDEKKAALLRILGGDDSSVRHSPSDEDKEAHHNSQTPVILDAVDVSMRPRAPLPSSGLSVMGDTSMEIVFDSNTRADSSSSQDDQTGIRFSPSFSHTHTQMQTSAQATSEMLLIQMEYCPQLTLDVWLNNNVEIEDSVLWDMFGQILQGLAHIHSFGVIHRDLKPANIFVTEGNVIKIGDFGLAVFRGREEGILDDENEKDVISEKEVDSFDETVTINTAASTTLPSAGRSENSIPTSLPKLTKEFHTAAVGTPLYAPPEALSAVYTEKFDIFSLGIILFEMFDRLPASNGKLRRSVTQLERREKLSNAKNREFPPEFVKLYPRQTDLLNKLLDPDPDQRPSIFDLIADTTLIPVSFEDQETKKALTLISDPTKPLRRLVMGELFKHPSLIEMKTSLLREGRGDEKKKREPEPISLIDESETDNTRTVIRSRVKKEAVNLSFGFHEGRRGGEKLAAGSGMLNAVPIELSTSTWHGPAIQLLSSLASFVCEQHFATWIESPTFIPTSRLPPSFCASPADRYFSHLSSSFSTSLSAFDMILPSGALISLLPHPAISFAADAGRVSEEIGGIRRWNIGKIWKDMKQRGKEEREDAHEDQKKTGGQIDRRRGEDTVVAFDIVLNERIMARSEKLLKLREKARKAGIAESMQRRKGKPGRDDESEDGRRRNDHGESDGCRRGKNGTQANKSASQASDTESSITYPTGTEYDSSLSSPLLTTFDSAPPTLLIAETARVALDITRLSLSLSSIRPSLFLYFRIGSINLTACAAALFDIPLAALIHLSLHPSSVTSFRKACGIQKWNALTAFRDGCAGNAKTTIQKLHDLSTKLRGKISFVGECLFLSDIEHKKKEGLLKRKIQKALLQLEQFVTFCEILRIAPSMIFLDPFFPGTPPYRGGVSWQLHLRSRLWPKIKNALIVAEGGDESQLGRWMRGEGTEKIGCPDLGIFGEELSNAKRKREERGKRTRDDDSGRGRKGDGKDDPKTRKTRFNLNSASDVESNTTMASVFSTTTSTGPGLAPPTLAPPLPSPILNSAQLRATSPSITSTHYSSRPQSPPPNSASTYNLTLNQISLANDLSRSGEGSNDSMDSPTFSISDPYSAFAYAFPFFLDPTVIKEPPNKYRATRPTHFLCGMSLSLTSLSPFVHPHTPTPQLVHPHVVLPATPSISSFIHSLSITSTLWDYFIPSTFPLLLPSLEEKDVGLFEWNMTQTLESSTTGVIIRMDEELMKRGKKGRGKGGLEVLVRNELESLLTREQDKRDGREGEKEMEWNMNDLLPQTLALLNSSPFVSPDAAAAKYAFAANFDVLNKSEEPKGSEKDSGKKGKGNKSKSTQSAKIPIGENAASSSLVPSLLFQSLPNSGIRVKELGKGVQSQTSAYYLHNLPPNPLSSKNTSIVLPTPSVVPSLSSTYNTPISLFWSIFPISNTRFQTFSDTSFRKAVEFPNQLAGIWENWMRKEEERKIRKNRKAMKWAPEKREGKGKEEERKDRMGQSLWEWVIPLGVITSTHRATNPIPPADTPDPFYPILPHFTLPAFLFIDDTIPSPSDMIPTNNISLFSSDWSGIGMSNDSLVQYSAFAPFKCAVLSSLPPSTASLTSQQKRDMSPFYPLTASSFTSSPSPSDNAVSIVDSRSASMSGLSSSHLPLSSMHPMSPFLSFSSRSTSFASAPVPISVLPHSLLPLSQSIPLPFPLLSTLTLSPAFNQLMSSSFLFHALMTSHLLSTTLFSHSIHSSLFSSTTTSSSPLTSTASPNLATFSLLPPTSHHKSSDSSTSHSSTTSHHATTNFNFPPNLLALPFPYSTPPRSPSSASTFHSILFSSYLQLILPTREIRHSFVQSLSFIQSFVDLECGFRDIQNRNEVHFEPQFFPSSLVSYLCGSSGQSPWINDSRTPSNLSTISHSTTTLHGSPALTSSLGNHPPGGHVRTQDRTRAGTIPRTGSGQKLGPTTPKTTTKEHLNEKMGMVRGRDNVESDDDDYDDYDYMDSSKRLKGTRSSRS</sequence>
<dbReference type="PANTHER" id="PTHR11042">
    <property type="entry name" value="EUKARYOTIC TRANSLATION INITIATION FACTOR 2-ALPHA KINASE EIF2-ALPHA KINASE -RELATED"/>
    <property type="match status" value="1"/>
</dbReference>
<feature type="region of interest" description="Disordered" evidence="12">
    <location>
        <begin position="634"/>
        <end position="664"/>
    </location>
</feature>
<dbReference type="SUPFAM" id="SSF56112">
    <property type="entry name" value="Protein kinase-like (PK-like)"/>
    <property type="match status" value="1"/>
</dbReference>